<dbReference type="RefSeq" id="WP_121433834.1">
    <property type="nucleotide sequence ID" value="NZ_RBWU01000002.1"/>
</dbReference>
<dbReference type="AlphaFoldDB" id="A0A495QSL7"/>
<name>A0A495QSL7_9ACTN</name>
<comment type="caution">
    <text evidence="1">The sequence shown here is derived from an EMBL/GenBank/DDBJ whole genome shotgun (WGS) entry which is preliminary data.</text>
</comment>
<gene>
    <name evidence="1" type="ORF">BZB76_1856</name>
</gene>
<evidence type="ECO:0000313" key="1">
    <source>
        <dbReference type="EMBL" id="RKS76500.1"/>
    </source>
</evidence>
<accession>A0A495QSL7</accession>
<reference evidence="1 2" key="1">
    <citation type="submission" date="2018-10" db="EMBL/GenBank/DDBJ databases">
        <title>Genomic Encyclopedia of Archaeal and Bacterial Type Strains, Phase II (KMG-II): from individual species to whole genera.</title>
        <authorList>
            <person name="Goeker M."/>
        </authorList>
    </citation>
    <scope>NUCLEOTIDE SEQUENCE [LARGE SCALE GENOMIC DNA]</scope>
    <source>
        <strain evidence="1 2">DSM 43383</strain>
    </source>
</reference>
<proteinExistence type="predicted"/>
<protein>
    <submittedName>
        <fullName evidence="1">Uncharacterized protein</fullName>
    </submittedName>
</protein>
<evidence type="ECO:0000313" key="2">
    <source>
        <dbReference type="Proteomes" id="UP000274601"/>
    </source>
</evidence>
<dbReference type="EMBL" id="RBWU01000002">
    <property type="protein sequence ID" value="RKS76500.1"/>
    <property type="molecule type" value="Genomic_DNA"/>
</dbReference>
<sequence length="74" mass="8405">MIGGRLSDDTARIDPVPIRVAEARRIQARYGARTVWFGYFTREWWALVDDARLVEGATPDRLGEAIMAARRRAS</sequence>
<organism evidence="1 2">
    <name type="scientific">Actinomadura pelletieri DSM 43383</name>
    <dbReference type="NCBI Taxonomy" id="1120940"/>
    <lineage>
        <taxon>Bacteria</taxon>
        <taxon>Bacillati</taxon>
        <taxon>Actinomycetota</taxon>
        <taxon>Actinomycetes</taxon>
        <taxon>Streptosporangiales</taxon>
        <taxon>Thermomonosporaceae</taxon>
        <taxon>Actinomadura</taxon>
    </lineage>
</organism>
<dbReference type="Proteomes" id="UP000274601">
    <property type="component" value="Unassembled WGS sequence"/>
</dbReference>
<dbReference type="OrthoDB" id="3483277at2"/>
<keyword evidence="2" id="KW-1185">Reference proteome</keyword>